<dbReference type="Pfam" id="PF03160">
    <property type="entry name" value="Calx-beta"/>
    <property type="match status" value="1"/>
</dbReference>
<dbReference type="InterPro" id="IPR032452">
    <property type="entry name" value="Na_Ca_Ex_C-exten"/>
</dbReference>
<evidence type="ECO:0000259" key="22">
    <source>
        <dbReference type="SMART" id="SM00237"/>
    </source>
</evidence>
<feature type="domain" description="Calx-beta" evidence="22">
    <location>
        <begin position="486"/>
        <end position="585"/>
    </location>
</feature>
<feature type="transmembrane region" description="Helical" evidence="20">
    <location>
        <begin position="823"/>
        <end position="843"/>
    </location>
</feature>
<keyword evidence="15" id="KW-0406">Ion transport</keyword>
<dbReference type="InterPro" id="IPR038081">
    <property type="entry name" value="CalX-like_sf"/>
</dbReference>
<feature type="transmembrane region" description="Helical" evidence="20">
    <location>
        <begin position="791"/>
        <end position="811"/>
    </location>
</feature>
<comment type="subcellular location">
    <subcellularLocation>
        <location evidence="1">Cell membrane</location>
        <topology evidence="1">Multi-pass membrane protein</topology>
    </subcellularLocation>
</comment>
<evidence type="ECO:0000313" key="24">
    <source>
        <dbReference type="Proteomes" id="UP001497382"/>
    </source>
</evidence>
<dbReference type="NCBIfam" id="TIGR00845">
    <property type="entry name" value="caca"/>
    <property type="match status" value="1"/>
</dbReference>
<proteinExistence type="inferred from homology"/>
<feature type="transmembrane region" description="Helical" evidence="20">
    <location>
        <begin position="143"/>
        <end position="164"/>
    </location>
</feature>
<dbReference type="PANTHER" id="PTHR11878">
    <property type="entry name" value="SODIUM/CALCIUM EXCHANGER"/>
    <property type="match status" value="1"/>
</dbReference>
<dbReference type="AlphaFoldDB" id="A0AAV2A770"/>
<dbReference type="PANTHER" id="PTHR11878:SF65">
    <property type="entry name" value="NA_CA-EXCHANGE PROTEIN, ISOFORM G"/>
    <property type="match status" value="1"/>
</dbReference>
<evidence type="ECO:0000256" key="6">
    <source>
        <dbReference type="ARBA" id="ARBA00022568"/>
    </source>
</evidence>
<accession>A0AAV2A770</accession>
<keyword evidence="13 20" id="KW-1133">Transmembrane helix</keyword>
<evidence type="ECO:0000256" key="17">
    <source>
        <dbReference type="ARBA" id="ARBA00023180"/>
    </source>
</evidence>
<keyword evidence="24" id="KW-1185">Reference proteome</keyword>
<organism evidence="23 24">
    <name type="scientific">Larinioides sclopetarius</name>
    <dbReference type="NCBI Taxonomy" id="280406"/>
    <lineage>
        <taxon>Eukaryota</taxon>
        <taxon>Metazoa</taxon>
        <taxon>Ecdysozoa</taxon>
        <taxon>Arthropoda</taxon>
        <taxon>Chelicerata</taxon>
        <taxon>Arachnida</taxon>
        <taxon>Araneae</taxon>
        <taxon>Araneomorphae</taxon>
        <taxon>Entelegynae</taxon>
        <taxon>Araneoidea</taxon>
        <taxon>Araneidae</taxon>
        <taxon>Larinioides</taxon>
    </lineage>
</organism>
<feature type="signal peptide" evidence="21">
    <location>
        <begin position="1"/>
        <end position="21"/>
    </location>
</feature>
<evidence type="ECO:0000256" key="2">
    <source>
        <dbReference type="ARBA" id="ARBA00007489"/>
    </source>
</evidence>
<evidence type="ECO:0000313" key="23">
    <source>
        <dbReference type="EMBL" id="CAL1279527.1"/>
    </source>
</evidence>
<evidence type="ECO:0000256" key="20">
    <source>
        <dbReference type="SAM" id="Phobius"/>
    </source>
</evidence>
<keyword evidence="11" id="KW-0106">Calcium</keyword>
<evidence type="ECO:0000256" key="18">
    <source>
        <dbReference type="ARBA" id="ARBA00023201"/>
    </source>
</evidence>
<keyword evidence="4" id="KW-0050">Antiport</keyword>
<dbReference type="InterPro" id="IPR004836">
    <property type="entry name" value="Na_Ca_Ex"/>
</dbReference>
<feature type="transmembrane region" description="Helical" evidence="20">
    <location>
        <begin position="714"/>
        <end position="734"/>
    </location>
</feature>
<dbReference type="Pfam" id="PF16494">
    <property type="entry name" value="Na_Ca_ex_C"/>
    <property type="match status" value="1"/>
</dbReference>
<comment type="catalytic activity">
    <reaction evidence="19">
        <text>Ca(2+)(in) + 3 Na(+)(out) = Ca(2+)(out) + 3 Na(+)(in)</text>
        <dbReference type="Rhea" id="RHEA:69955"/>
        <dbReference type="ChEBI" id="CHEBI:29101"/>
        <dbReference type="ChEBI" id="CHEBI:29108"/>
    </reaction>
</comment>
<keyword evidence="3" id="KW-0813">Transport</keyword>
<evidence type="ECO:0000256" key="13">
    <source>
        <dbReference type="ARBA" id="ARBA00022989"/>
    </source>
</evidence>
<evidence type="ECO:0000256" key="19">
    <source>
        <dbReference type="ARBA" id="ARBA00033667"/>
    </source>
</evidence>
<reference evidence="23 24" key="1">
    <citation type="submission" date="2024-04" db="EMBL/GenBank/DDBJ databases">
        <authorList>
            <person name="Rising A."/>
            <person name="Reimegard J."/>
            <person name="Sonavane S."/>
            <person name="Akerstrom W."/>
            <person name="Nylinder S."/>
            <person name="Hedman E."/>
            <person name="Kallberg Y."/>
        </authorList>
    </citation>
    <scope>NUCLEOTIDE SEQUENCE [LARGE SCALE GENOMIC DNA]</scope>
</reference>
<evidence type="ECO:0000256" key="9">
    <source>
        <dbReference type="ARBA" id="ARBA00022729"/>
    </source>
</evidence>
<gene>
    <name evidence="23" type="ORF">LARSCL_LOCUS10423</name>
</gene>
<dbReference type="PRINTS" id="PR01259">
    <property type="entry name" value="NACAEXCHNGR"/>
</dbReference>
<dbReference type="Gene3D" id="1.20.1420.30">
    <property type="entry name" value="NCX, central ion-binding region"/>
    <property type="match status" value="2"/>
</dbReference>
<dbReference type="Pfam" id="PF01699">
    <property type="entry name" value="Na_Ca_ex"/>
    <property type="match status" value="2"/>
</dbReference>
<feature type="transmembrane region" description="Helical" evidence="20">
    <location>
        <begin position="205"/>
        <end position="225"/>
    </location>
</feature>
<evidence type="ECO:0000256" key="7">
    <source>
        <dbReference type="ARBA" id="ARBA00022692"/>
    </source>
</evidence>
<evidence type="ECO:0000256" key="16">
    <source>
        <dbReference type="ARBA" id="ARBA00023136"/>
    </source>
</evidence>
<comment type="similarity">
    <text evidence="2">Belongs to the Ca(2+):cation antiporter (CaCA) (TC 2.A.19) family. SLC8 subfamily.</text>
</comment>
<keyword evidence="17" id="KW-0325">Glycoprotein</keyword>
<protein>
    <recommendedName>
        <fullName evidence="22">Calx-beta domain-containing protein</fullName>
    </recommendedName>
</protein>
<feature type="domain" description="Calx-beta" evidence="22">
    <location>
        <begin position="357"/>
        <end position="454"/>
    </location>
</feature>
<keyword evidence="10" id="KW-0677">Repeat</keyword>
<keyword evidence="16 20" id="KW-0472">Membrane</keyword>
<dbReference type="GO" id="GO:0005432">
    <property type="term" value="F:calcium:sodium antiporter activity"/>
    <property type="evidence" value="ECO:0007669"/>
    <property type="project" value="InterPro"/>
</dbReference>
<keyword evidence="6" id="KW-0109">Calcium transport</keyword>
<evidence type="ECO:0000256" key="10">
    <source>
        <dbReference type="ARBA" id="ARBA00022737"/>
    </source>
</evidence>
<keyword evidence="8" id="KW-0479">Metal-binding</keyword>
<evidence type="ECO:0000256" key="14">
    <source>
        <dbReference type="ARBA" id="ARBA00023053"/>
    </source>
</evidence>
<evidence type="ECO:0000256" key="12">
    <source>
        <dbReference type="ARBA" id="ARBA00022860"/>
    </source>
</evidence>
<evidence type="ECO:0000256" key="4">
    <source>
        <dbReference type="ARBA" id="ARBA00022449"/>
    </source>
</evidence>
<dbReference type="InterPro" id="IPR051171">
    <property type="entry name" value="CaCA"/>
</dbReference>
<feature type="transmembrane region" description="Helical" evidence="20">
    <location>
        <begin position="176"/>
        <end position="199"/>
    </location>
</feature>
<evidence type="ECO:0000256" key="11">
    <source>
        <dbReference type="ARBA" id="ARBA00022837"/>
    </source>
</evidence>
<dbReference type="Gene3D" id="2.60.40.2030">
    <property type="match status" value="2"/>
</dbReference>
<dbReference type="EMBL" id="CAXIEN010000123">
    <property type="protein sequence ID" value="CAL1279527.1"/>
    <property type="molecule type" value="Genomic_DNA"/>
</dbReference>
<sequence length="889" mass="98941">MGITIHSLILLVFFAVGKTSASNNTQCKEGMILPVWTPTTNLSKGDVVARGIIYFIALVYLFVGVSIIADRFMAAIEVITSKEKEVVIKKPNGETQTISVRIWNETVSNLTLMALGSSAPEILLSVIEVIGQGFQAGELGPGTIVGSAAFNMFVIIAICVWAIPSNEHRKIKHLRVFFVTMTWSVFAYIWLYLILTWSSYGVIEVWEGIVTFLFFPTTVLTAYIADRRLLIYKYLSKKYRMNKRGVIVGGEGEGGAVEMGVQGCNKSGLKVFDEEENEEVKEFEEHRREYIQLLRELRRKNPEKSMEELELMAREEILEKGPKSRAFYRLQATKKLTGGGNLLKKKLEKPEPEKEESKETIRDDVCRIYFNPAHYTVMESVGQFAVTIVRSGDLSHSVCVDFETEDGTAEAGSDYEPLAGTVIFRPGETQQQVYITVIDDDIFEEDEHFYVRLSNPRYLNQPDAIPPLRAVNGTASQLQLATPSIATVMILDDDHSGVFGFQDVAQEVPESVGEFRLKVARYSGARGRVIIPFRTLEGSAKHVKDYKHVEGILVFENNENAKEIPIQIVDNESYERDSVFYVELGDPRTEEDYIREQSGQELDEHRPSAELTEAEKIALLGKPRLGDNYKIQLRIKESKEFKNTVDKLFEKTNASVTIGTSSWKEQFLDVITVSAGDDDDEDEEKMPSCSDYVMHFFTIFWKVLFAFVPPTDCLGGWACFITSICVIGLLTALVGDLASHFGCTVGLKDSVTAISFVALGTSVPDTFASKVAAVNDKYADSSIGNVTGSNAVNVFLGIGIAWSIAALYHASKGQQFRVQPGNLAFSVTLFCVCAFICCGVLMLRRSALVGGELGGPMKYKAPTVILFVGLWVFYVFMSSLEAYEVIQGF</sequence>
<feature type="transmembrane region" description="Helical" evidence="20">
    <location>
        <begin position="864"/>
        <end position="883"/>
    </location>
</feature>
<evidence type="ECO:0000256" key="1">
    <source>
        <dbReference type="ARBA" id="ARBA00004651"/>
    </source>
</evidence>
<keyword evidence="14" id="KW-0915">Sodium</keyword>
<evidence type="ECO:0000256" key="21">
    <source>
        <dbReference type="SAM" id="SignalP"/>
    </source>
</evidence>
<name>A0AAV2A770_9ARAC</name>
<keyword evidence="5" id="KW-1003">Cell membrane</keyword>
<feature type="chain" id="PRO_5044010494" description="Calx-beta domain-containing protein" evidence="21">
    <location>
        <begin position="22"/>
        <end position="889"/>
    </location>
</feature>
<evidence type="ECO:0000256" key="3">
    <source>
        <dbReference type="ARBA" id="ARBA00022448"/>
    </source>
</evidence>
<dbReference type="SUPFAM" id="SSF141072">
    <property type="entry name" value="CalX-like"/>
    <property type="match status" value="2"/>
</dbReference>
<evidence type="ECO:0000256" key="15">
    <source>
        <dbReference type="ARBA" id="ARBA00023065"/>
    </source>
</evidence>
<keyword evidence="9 21" id="KW-0732">Signal</keyword>
<dbReference type="GO" id="GO:0046872">
    <property type="term" value="F:metal ion binding"/>
    <property type="evidence" value="ECO:0007669"/>
    <property type="project" value="UniProtKB-KW"/>
</dbReference>
<keyword evidence="12" id="KW-0112">Calmodulin-binding</keyword>
<dbReference type="GO" id="GO:0098703">
    <property type="term" value="P:calcium ion import across plasma membrane"/>
    <property type="evidence" value="ECO:0007669"/>
    <property type="project" value="TreeGrafter"/>
</dbReference>
<dbReference type="InterPro" id="IPR003644">
    <property type="entry name" value="Calx_beta"/>
</dbReference>
<dbReference type="GO" id="GO:0007154">
    <property type="term" value="P:cell communication"/>
    <property type="evidence" value="ECO:0007669"/>
    <property type="project" value="InterPro"/>
</dbReference>
<dbReference type="GO" id="GO:0042383">
    <property type="term" value="C:sarcolemma"/>
    <property type="evidence" value="ECO:0007669"/>
    <property type="project" value="TreeGrafter"/>
</dbReference>
<keyword evidence="18" id="KW-0739">Sodium transport</keyword>
<keyword evidence="7 20" id="KW-0812">Transmembrane</keyword>
<feature type="transmembrane region" description="Helical" evidence="20">
    <location>
        <begin position="47"/>
        <end position="69"/>
    </location>
</feature>
<dbReference type="FunFam" id="1.20.1420.30:FF:000003">
    <property type="entry name" value="sodium/calcium exchanger 1 isoform X1"/>
    <property type="match status" value="1"/>
</dbReference>
<dbReference type="GO" id="GO:0005516">
    <property type="term" value="F:calmodulin binding"/>
    <property type="evidence" value="ECO:0007669"/>
    <property type="project" value="UniProtKB-KW"/>
</dbReference>
<evidence type="ECO:0000256" key="5">
    <source>
        <dbReference type="ARBA" id="ARBA00022475"/>
    </source>
</evidence>
<dbReference type="SMART" id="SM00237">
    <property type="entry name" value="Calx_beta"/>
    <property type="match status" value="2"/>
</dbReference>
<dbReference type="Proteomes" id="UP001497382">
    <property type="component" value="Unassembled WGS sequence"/>
</dbReference>
<comment type="caution">
    <text evidence="23">The sequence shown here is derived from an EMBL/GenBank/DDBJ whole genome shotgun (WGS) entry which is preliminary data.</text>
</comment>
<dbReference type="GO" id="GO:0098794">
    <property type="term" value="C:postsynapse"/>
    <property type="evidence" value="ECO:0007669"/>
    <property type="project" value="TreeGrafter"/>
</dbReference>
<evidence type="ECO:0000256" key="8">
    <source>
        <dbReference type="ARBA" id="ARBA00022723"/>
    </source>
</evidence>
<dbReference type="InterPro" id="IPR004837">
    <property type="entry name" value="NaCa_Exmemb"/>
</dbReference>
<dbReference type="GO" id="GO:0030424">
    <property type="term" value="C:axon"/>
    <property type="evidence" value="ECO:0007669"/>
    <property type="project" value="TreeGrafter"/>
</dbReference>
<dbReference type="InterPro" id="IPR044880">
    <property type="entry name" value="NCX_ion-bd_dom_sf"/>
</dbReference>